<gene>
    <name evidence="1" type="ORF">F511_15176</name>
</gene>
<organism evidence="1 2">
    <name type="scientific">Dorcoceras hygrometricum</name>
    <dbReference type="NCBI Taxonomy" id="472368"/>
    <lineage>
        <taxon>Eukaryota</taxon>
        <taxon>Viridiplantae</taxon>
        <taxon>Streptophyta</taxon>
        <taxon>Embryophyta</taxon>
        <taxon>Tracheophyta</taxon>
        <taxon>Spermatophyta</taxon>
        <taxon>Magnoliopsida</taxon>
        <taxon>eudicotyledons</taxon>
        <taxon>Gunneridae</taxon>
        <taxon>Pentapetalae</taxon>
        <taxon>asterids</taxon>
        <taxon>lamiids</taxon>
        <taxon>Lamiales</taxon>
        <taxon>Gesneriaceae</taxon>
        <taxon>Didymocarpoideae</taxon>
        <taxon>Trichosporeae</taxon>
        <taxon>Loxocarpinae</taxon>
        <taxon>Dorcoceras</taxon>
    </lineage>
</organism>
<evidence type="ECO:0000313" key="1">
    <source>
        <dbReference type="EMBL" id="KZV43877.1"/>
    </source>
</evidence>
<dbReference type="AlphaFoldDB" id="A0A2Z7CDG4"/>
<proteinExistence type="predicted"/>
<dbReference type="Proteomes" id="UP000250235">
    <property type="component" value="Unassembled WGS sequence"/>
</dbReference>
<reference evidence="1 2" key="1">
    <citation type="journal article" date="2015" name="Proc. Natl. Acad. Sci. U.S.A.">
        <title>The resurrection genome of Boea hygrometrica: A blueprint for survival of dehydration.</title>
        <authorList>
            <person name="Xiao L."/>
            <person name="Yang G."/>
            <person name="Zhang L."/>
            <person name="Yang X."/>
            <person name="Zhao S."/>
            <person name="Ji Z."/>
            <person name="Zhou Q."/>
            <person name="Hu M."/>
            <person name="Wang Y."/>
            <person name="Chen M."/>
            <person name="Xu Y."/>
            <person name="Jin H."/>
            <person name="Xiao X."/>
            <person name="Hu G."/>
            <person name="Bao F."/>
            <person name="Hu Y."/>
            <person name="Wan P."/>
            <person name="Li L."/>
            <person name="Deng X."/>
            <person name="Kuang T."/>
            <person name="Xiang C."/>
            <person name="Zhu J.K."/>
            <person name="Oliver M.J."/>
            <person name="He Y."/>
        </authorList>
    </citation>
    <scope>NUCLEOTIDE SEQUENCE [LARGE SCALE GENOMIC DNA]</scope>
    <source>
        <strain evidence="2">cv. XS01</strain>
    </source>
</reference>
<evidence type="ECO:0000313" key="2">
    <source>
        <dbReference type="Proteomes" id="UP000250235"/>
    </source>
</evidence>
<keyword evidence="2" id="KW-1185">Reference proteome</keyword>
<name>A0A2Z7CDG4_9LAMI</name>
<sequence length="94" mass="10554">MGSELIRAESGFEDLNTSVDRNLAYFRTRYFLSPSLIPSKPLRFTENYFSDLPSISAVVLEQDLSSQTVPAVFVETSKEADLSRLWLSCPGEIC</sequence>
<accession>A0A2Z7CDG4</accession>
<protein>
    <submittedName>
        <fullName evidence="1">Uncharacterized protein</fullName>
    </submittedName>
</protein>
<dbReference type="EMBL" id="KQ997607">
    <property type="protein sequence ID" value="KZV43877.1"/>
    <property type="molecule type" value="Genomic_DNA"/>
</dbReference>